<organism evidence="2 3">
    <name type="scientific">Thiohalocapsa marina</name>
    <dbReference type="NCBI Taxonomy" id="424902"/>
    <lineage>
        <taxon>Bacteria</taxon>
        <taxon>Pseudomonadati</taxon>
        <taxon>Pseudomonadota</taxon>
        <taxon>Gammaproteobacteria</taxon>
        <taxon>Chromatiales</taxon>
        <taxon>Chromatiaceae</taxon>
        <taxon>Thiohalocapsa</taxon>
    </lineage>
</organism>
<proteinExistence type="predicted"/>
<comment type="caution">
    <text evidence="2">The sequence shown here is derived from an EMBL/GenBank/DDBJ whole genome shotgun (WGS) entry which is preliminary data.</text>
</comment>
<gene>
    <name evidence="2" type="ORF">F2Q65_01970</name>
</gene>
<protein>
    <submittedName>
        <fullName evidence="2">Glycosyltransferase</fullName>
    </submittedName>
</protein>
<dbReference type="OrthoDB" id="9777346at2"/>
<dbReference type="EMBL" id="VWXX01000002">
    <property type="protein sequence ID" value="KAA6187316.1"/>
    <property type="molecule type" value="Genomic_DNA"/>
</dbReference>
<feature type="domain" description="Glycosyltransferase subfamily 4-like N-terminal" evidence="1">
    <location>
        <begin position="22"/>
        <end position="184"/>
    </location>
</feature>
<keyword evidence="3" id="KW-1185">Reference proteome</keyword>
<dbReference type="PANTHER" id="PTHR12526:SF630">
    <property type="entry name" value="GLYCOSYLTRANSFERASE"/>
    <property type="match status" value="1"/>
</dbReference>
<dbReference type="Proteomes" id="UP000322981">
    <property type="component" value="Unassembled WGS sequence"/>
</dbReference>
<evidence type="ECO:0000313" key="3">
    <source>
        <dbReference type="Proteomes" id="UP000322981"/>
    </source>
</evidence>
<sequence>MGWGAGLEHVRQLHVISGLGAGGAERALFNLLAGGLAAPGEAMVLSLLDRGCYGDRLEALGIEVRTLDLKSPGGLAVALPRTRRLVDAFRPDLIQGWLYHGNLAATLAARVARRHPALVWNVRNCLYSLSDWKLLTQQIIRISRALSANVDAVIYNSELARQQHEAFGFRTDVGHLIPNGFDVDALRPDAAVRLAERLALDVSGETVLIGHVARFHPVKDHASFLRAAVRVAEARPRIEFLLAGMDVSVDNPALAGRVPPRLSDRFHFLGLRNDIHRLMQALDVLCQSSWSEAFPNVLGEAMALGIPCVATAVGDSRSILGDCGVLVPPRDSDALARGMIRLADMAPTERRRLGMRARSRVTERFALPAIVARYARLYQRLMAQVSPFGRSTSDNG</sequence>
<name>A0A5M8FU46_9GAMM</name>
<keyword evidence="2" id="KW-0808">Transferase</keyword>
<dbReference type="SUPFAM" id="SSF53756">
    <property type="entry name" value="UDP-Glycosyltransferase/glycogen phosphorylase"/>
    <property type="match status" value="1"/>
</dbReference>
<dbReference type="PANTHER" id="PTHR12526">
    <property type="entry name" value="GLYCOSYLTRANSFERASE"/>
    <property type="match status" value="1"/>
</dbReference>
<evidence type="ECO:0000259" key="1">
    <source>
        <dbReference type="Pfam" id="PF13439"/>
    </source>
</evidence>
<accession>A0A5M8FU46</accession>
<reference evidence="2 3" key="1">
    <citation type="submission" date="2019-09" db="EMBL/GenBank/DDBJ databases">
        <title>Whole-genome sequence of the purple sulfur bacterium Thiohalocapsa marina DSM 19078.</title>
        <authorList>
            <person name="Kyndt J.A."/>
            <person name="Meyer T.E."/>
        </authorList>
    </citation>
    <scope>NUCLEOTIDE SEQUENCE [LARGE SCALE GENOMIC DNA]</scope>
    <source>
        <strain evidence="2 3">DSM 19078</strain>
    </source>
</reference>
<dbReference type="Gene3D" id="3.40.50.2000">
    <property type="entry name" value="Glycogen Phosphorylase B"/>
    <property type="match status" value="2"/>
</dbReference>
<dbReference type="AlphaFoldDB" id="A0A5M8FU46"/>
<dbReference type="Pfam" id="PF13439">
    <property type="entry name" value="Glyco_transf_4"/>
    <property type="match status" value="1"/>
</dbReference>
<dbReference type="InterPro" id="IPR028098">
    <property type="entry name" value="Glyco_trans_4-like_N"/>
</dbReference>
<dbReference type="GO" id="GO:0016757">
    <property type="term" value="F:glycosyltransferase activity"/>
    <property type="evidence" value="ECO:0007669"/>
    <property type="project" value="UniProtKB-ARBA"/>
</dbReference>
<evidence type="ECO:0000313" key="2">
    <source>
        <dbReference type="EMBL" id="KAA6187316.1"/>
    </source>
</evidence>
<dbReference type="Pfam" id="PF13692">
    <property type="entry name" value="Glyco_trans_1_4"/>
    <property type="match status" value="1"/>
</dbReference>